<dbReference type="Gene3D" id="1.10.3720.10">
    <property type="entry name" value="MetI-like"/>
    <property type="match status" value="1"/>
</dbReference>
<organism evidence="11 12">
    <name type="scientific">Paenirhodobacter populi</name>
    <dbReference type="NCBI Taxonomy" id="2306993"/>
    <lineage>
        <taxon>Bacteria</taxon>
        <taxon>Pseudomonadati</taxon>
        <taxon>Pseudomonadota</taxon>
        <taxon>Alphaproteobacteria</taxon>
        <taxon>Rhodobacterales</taxon>
        <taxon>Rhodobacter group</taxon>
        <taxon>Paenirhodobacter</taxon>
    </lineage>
</organism>
<evidence type="ECO:0000256" key="2">
    <source>
        <dbReference type="ARBA" id="ARBA00010072"/>
    </source>
</evidence>
<dbReference type="SUPFAM" id="SSF161098">
    <property type="entry name" value="MetI-like"/>
    <property type="match status" value="1"/>
</dbReference>
<evidence type="ECO:0000313" key="11">
    <source>
        <dbReference type="EMBL" id="RWR29346.1"/>
    </source>
</evidence>
<accession>A0A443K9E3</accession>
<evidence type="ECO:0000256" key="6">
    <source>
        <dbReference type="ARBA" id="ARBA00022970"/>
    </source>
</evidence>
<dbReference type="InterPro" id="IPR035906">
    <property type="entry name" value="MetI-like_sf"/>
</dbReference>
<name>A0A443K9E3_9RHOB</name>
<comment type="similarity">
    <text evidence="2">Belongs to the binding-protein-dependent transport system permease family. HisMQ subfamily.</text>
</comment>
<protein>
    <submittedName>
        <fullName evidence="11">Amino acid ABC transporter permease</fullName>
    </submittedName>
</protein>
<evidence type="ECO:0000256" key="7">
    <source>
        <dbReference type="ARBA" id="ARBA00022989"/>
    </source>
</evidence>
<feature type="transmembrane region" description="Helical" evidence="9">
    <location>
        <begin position="197"/>
        <end position="218"/>
    </location>
</feature>
<keyword evidence="3 9" id="KW-0813">Transport</keyword>
<reference evidence="11 12" key="1">
    <citation type="submission" date="2019-01" db="EMBL/GenBank/DDBJ databases">
        <title>Sinorhodobacter populi sp. nov. isolated from the symptomatic bark tissue of Populus euramericana canker.</title>
        <authorList>
            <person name="Xu G."/>
        </authorList>
    </citation>
    <scope>NUCLEOTIDE SEQUENCE [LARGE SCALE GENOMIC DNA]</scope>
    <source>
        <strain evidence="11 12">07D10-4-3</strain>
    </source>
</reference>
<feature type="transmembrane region" description="Helical" evidence="9">
    <location>
        <begin position="59"/>
        <end position="84"/>
    </location>
</feature>
<feature type="domain" description="ABC transmembrane type-1" evidence="10">
    <location>
        <begin position="28"/>
        <end position="218"/>
    </location>
</feature>
<keyword evidence="4" id="KW-1003">Cell membrane</keyword>
<keyword evidence="8 9" id="KW-0472">Membrane</keyword>
<keyword evidence="6" id="KW-0029">Amino-acid transport</keyword>
<dbReference type="GO" id="GO:0022857">
    <property type="term" value="F:transmembrane transporter activity"/>
    <property type="evidence" value="ECO:0007669"/>
    <property type="project" value="InterPro"/>
</dbReference>
<dbReference type="EMBL" id="SAUY01000020">
    <property type="protein sequence ID" value="RWR29346.1"/>
    <property type="molecule type" value="Genomic_DNA"/>
</dbReference>
<dbReference type="GO" id="GO:0006865">
    <property type="term" value="P:amino acid transport"/>
    <property type="evidence" value="ECO:0007669"/>
    <property type="project" value="UniProtKB-KW"/>
</dbReference>
<evidence type="ECO:0000259" key="10">
    <source>
        <dbReference type="PROSITE" id="PS50928"/>
    </source>
</evidence>
<evidence type="ECO:0000256" key="8">
    <source>
        <dbReference type="ARBA" id="ARBA00023136"/>
    </source>
</evidence>
<dbReference type="PANTHER" id="PTHR30614:SF0">
    <property type="entry name" value="L-CYSTINE TRANSPORT SYSTEM PERMEASE PROTEIN TCYL"/>
    <property type="match status" value="1"/>
</dbReference>
<keyword evidence="5 9" id="KW-0812">Transmembrane</keyword>
<sequence>MSGLDRFLNTFFNGRVMARYLPEVVSAIGTTLWISAAVIVAGLILGLGLACLRTLGIRWLSFLIVIFADIGRALPPLVIILLFYFGLPGLGITLSGPMVLFVVLASTLAAFTEEIFWAGITSVPRGQWEAGRATGLGRGQILGRIILPQAIRLGIPPLVNRVLSISKMTALGSVIGVKEILSVSSSAQSFSGSATPLTMAALAYLVIFLPLVIASRFLERRFAWKV</sequence>
<feature type="transmembrane region" description="Helical" evidence="9">
    <location>
        <begin position="90"/>
        <end position="111"/>
    </location>
</feature>
<dbReference type="InterPro" id="IPR043429">
    <property type="entry name" value="ArtM/GltK/GlnP/TcyL/YhdX-like"/>
</dbReference>
<evidence type="ECO:0000256" key="5">
    <source>
        <dbReference type="ARBA" id="ARBA00022692"/>
    </source>
</evidence>
<evidence type="ECO:0000256" key="4">
    <source>
        <dbReference type="ARBA" id="ARBA00022475"/>
    </source>
</evidence>
<feature type="transmembrane region" description="Helical" evidence="9">
    <location>
        <begin position="32"/>
        <end position="52"/>
    </location>
</feature>
<dbReference type="InterPro" id="IPR000515">
    <property type="entry name" value="MetI-like"/>
</dbReference>
<evidence type="ECO:0000256" key="1">
    <source>
        <dbReference type="ARBA" id="ARBA00004429"/>
    </source>
</evidence>
<dbReference type="NCBIfam" id="TIGR01726">
    <property type="entry name" value="HEQRo_perm_3TM"/>
    <property type="match status" value="1"/>
</dbReference>
<dbReference type="Proteomes" id="UP000284451">
    <property type="component" value="Unassembled WGS sequence"/>
</dbReference>
<comment type="subcellular location">
    <subcellularLocation>
        <location evidence="1">Cell inner membrane</location>
        <topology evidence="1">Multi-pass membrane protein</topology>
    </subcellularLocation>
    <subcellularLocation>
        <location evidence="9">Cell membrane</location>
        <topology evidence="9">Multi-pass membrane protein</topology>
    </subcellularLocation>
</comment>
<dbReference type="CDD" id="cd06261">
    <property type="entry name" value="TM_PBP2"/>
    <property type="match status" value="1"/>
</dbReference>
<evidence type="ECO:0000313" key="12">
    <source>
        <dbReference type="Proteomes" id="UP000284451"/>
    </source>
</evidence>
<dbReference type="AlphaFoldDB" id="A0A443K9E3"/>
<dbReference type="GO" id="GO:0043190">
    <property type="term" value="C:ATP-binding cassette (ABC) transporter complex"/>
    <property type="evidence" value="ECO:0007669"/>
    <property type="project" value="InterPro"/>
</dbReference>
<gene>
    <name evidence="11" type="ORF">D2T29_14970</name>
</gene>
<comment type="caution">
    <text evidence="11">The sequence shown here is derived from an EMBL/GenBank/DDBJ whole genome shotgun (WGS) entry which is preliminary data.</text>
</comment>
<dbReference type="PROSITE" id="PS50928">
    <property type="entry name" value="ABC_TM1"/>
    <property type="match status" value="1"/>
</dbReference>
<proteinExistence type="inferred from homology"/>
<dbReference type="Pfam" id="PF00528">
    <property type="entry name" value="BPD_transp_1"/>
    <property type="match status" value="1"/>
</dbReference>
<evidence type="ECO:0000256" key="9">
    <source>
        <dbReference type="RuleBase" id="RU363032"/>
    </source>
</evidence>
<dbReference type="InterPro" id="IPR010065">
    <property type="entry name" value="AA_ABC_transptr_permease_3TM"/>
</dbReference>
<reference evidence="11 12" key="2">
    <citation type="submission" date="2019-01" db="EMBL/GenBank/DDBJ databases">
        <authorList>
            <person name="Li Y."/>
        </authorList>
    </citation>
    <scope>NUCLEOTIDE SEQUENCE [LARGE SCALE GENOMIC DNA]</scope>
    <source>
        <strain evidence="11 12">07D10-4-3</strain>
    </source>
</reference>
<evidence type="ECO:0000256" key="3">
    <source>
        <dbReference type="ARBA" id="ARBA00022448"/>
    </source>
</evidence>
<keyword evidence="7 9" id="KW-1133">Transmembrane helix</keyword>
<dbReference type="PANTHER" id="PTHR30614">
    <property type="entry name" value="MEMBRANE COMPONENT OF AMINO ACID ABC TRANSPORTER"/>
    <property type="match status" value="1"/>
</dbReference>